<evidence type="ECO:0000256" key="5">
    <source>
        <dbReference type="ARBA" id="ARBA00023136"/>
    </source>
</evidence>
<keyword evidence="3 6" id="KW-0812">Transmembrane</keyword>
<name>A0A0M0HQL2_VIBNE</name>
<dbReference type="PANTHER" id="PTHR31885">
    <property type="entry name" value="GH04784P"/>
    <property type="match status" value="1"/>
</dbReference>
<organism evidence="7 8">
    <name type="scientific">Vibrio nereis</name>
    <dbReference type="NCBI Taxonomy" id="693"/>
    <lineage>
        <taxon>Bacteria</taxon>
        <taxon>Pseudomonadati</taxon>
        <taxon>Pseudomonadota</taxon>
        <taxon>Gammaproteobacteria</taxon>
        <taxon>Vibrionales</taxon>
        <taxon>Vibrionaceae</taxon>
        <taxon>Vibrio</taxon>
    </lineage>
</organism>
<gene>
    <name evidence="7" type="ORF">AKJ17_05340</name>
</gene>
<sequence length="211" mass="23478">MWLLIVFLCAIHVWSIDRKPRWVFYCSKATPILLMAALVLSENPDINQYSFWIGIGLLASAIGDLFLMHPKDKFVQGLISFLVAHIAYGYAFFTQIDSAITLWVPAVLFSVGLIVYLLLLPTLGNMQLPVGVYSTAILVMAWGAIEVWLDAINPMASYAAMGAFTFIISDLVLAIDRFRSSSAFSRHVIMVTYYTAQILLTLSALGIHYTS</sequence>
<protein>
    <recommendedName>
        <fullName evidence="9">Lysoplasmalogenase</fullName>
    </recommendedName>
</protein>
<dbReference type="GO" id="GO:0016020">
    <property type="term" value="C:membrane"/>
    <property type="evidence" value="ECO:0007669"/>
    <property type="project" value="UniProtKB-SubCell"/>
</dbReference>
<feature type="transmembrane region" description="Helical" evidence="6">
    <location>
        <begin position="49"/>
        <end position="67"/>
    </location>
</feature>
<feature type="transmembrane region" description="Helical" evidence="6">
    <location>
        <begin position="74"/>
        <end position="93"/>
    </location>
</feature>
<accession>A0A0M0HQL2</accession>
<feature type="transmembrane region" description="Helical" evidence="6">
    <location>
        <begin position="99"/>
        <end position="119"/>
    </location>
</feature>
<dbReference type="OrthoDB" id="5592477at2"/>
<dbReference type="PANTHER" id="PTHR31885:SF6">
    <property type="entry name" value="GH04784P"/>
    <property type="match status" value="1"/>
</dbReference>
<evidence type="ECO:0008006" key="9">
    <source>
        <dbReference type="Google" id="ProtNLM"/>
    </source>
</evidence>
<evidence type="ECO:0000256" key="4">
    <source>
        <dbReference type="ARBA" id="ARBA00022989"/>
    </source>
</evidence>
<dbReference type="STRING" id="693.AKJ17_05340"/>
<dbReference type="EMBL" id="LHPJ01000005">
    <property type="protein sequence ID" value="KOO04331.1"/>
    <property type="molecule type" value="Genomic_DNA"/>
</dbReference>
<dbReference type="InterPro" id="IPR012506">
    <property type="entry name" value="TMEM86B-like"/>
</dbReference>
<feature type="transmembrane region" description="Helical" evidence="6">
    <location>
        <begin position="155"/>
        <end position="175"/>
    </location>
</feature>
<dbReference type="AlphaFoldDB" id="A0A0M0HQL2"/>
<comment type="caution">
    <text evidence="7">The sequence shown here is derived from an EMBL/GenBank/DDBJ whole genome shotgun (WGS) entry which is preliminary data.</text>
</comment>
<dbReference type="PATRIC" id="fig|693.5.peg.1084"/>
<dbReference type="RefSeq" id="WP_053394745.1">
    <property type="nucleotide sequence ID" value="NZ_LHPJ01000005.1"/>
</dbReference>
<feature type="transmembrane region" description="Helical" evidence="6">
    <location>
        <begin position="187"/>
        <end position="209"/>
    </location>
</feature>
<keyword evidence="4 6" id="KW-1133">Transmembrane helix</keyword>
<reference evidence="8" key="1">
    <citation type="submission" date="2015-08" db="EMBL/GenBank/DDBJ databases">
        <title>Vibrio galatheae sp. nov., a novel member of the Vibrionaceae family isolated from the Solomon Islands.</title>
        <authorList>
            <person name="Giubergia S."/>
            <person name="Machado H."/>
            <person name="Mateiu R.V."/>
            <person name="Gram L."/>
        </authorList>
    </citation>
    <scope>NUCLEOTIDE SEQUENCE [LARGE SCALE GENOMIC DNA]</scope>
    <source>
        <strain evidence="8">DSM 19584</strain>
    </source>
</reference>
<keyword evidence="5 6" id="KW-0472">Membrane</keyword>
<dbReference type="Proteomes" id="UP000037515">
    <property type="component" value="Unassembled WGS sequence"/>
</dbReference>
<dbReference type="GO" id="GO:0016787">
    <property type="term" value="F:hydrolase activity"/>
    <property type="evidence" value="ECO:0007669"/>
    <property type="project" value="TreeGrafter"/>
</dbReference>
<dbReference type="Pfam" id="PF07947">
    <property type="entry name" value="YhhN"/>
    <property type="match status" value="1"/>
</dbReference>
<feature type="transmembrane region" description="Helical" evidence="6">
    <location>
        <begin position="131"/>
        <end position="149"/>
    </location>
</feature>
<evidence type="ECO:0000256" key="1">
    <source>
        <dbReference type="ARBA" id="ARBA00004141"/>
    </source>
</evidence>
<evidence type="ECO:0000313" key="7">
    <source>
        <dbReference type="EMBL" id="KOO04331.1"/>
    </source>
</evidence>
<keyword evidence="8" id="KW-1185">Reference proteome</keyword>
<evidence type="ECO:0000313" key="8">
    <source>
        <dbReference type="Proteomes" id="UP000037515"/>
    </source>
</evidence>
<evidence type="ECO:0000256" key="3">
    <source>
        <dbReference type="ARBA" id="ARBA00022692"/>
    </source>
</evidence>
<proteinExistence type="inferred from homology"/>
<comment type="subcellular location">
    <subcellularLocation>
        <location evidence="1">Membrane</location>
        <topology evidence="1">Multi-pass membrane protein</topology>
    </subcellularLocation>
</comment>
<comment type="similarity">
    <text evidence="2">Belongs to the TMEM86 family.</text>
</comment>
<evidence type="ECO:0000256" key="2">
    <source>
        <dbReference type="ARBA" id="ARBA00007375"/>
    </source>
</evidence>
<evidence type="ECO:0000256" key="6">
    <source>
        <dbReference type="SAM" id="Phobius"/>
    </source>
</evidence>